<sequence>MPMEKIRDVTRQREIIAIFSNQFFTSLCSLEHLCAEVWCYPTEVKHWLNEDPDVPGRNQISCKPGVLPGLSEAEEEGVADRIDPQLASMCYTRLHWAVGMVEGYNAWEHRLVPLQ</sequence>
<evidence type="ECO:0000313" key="1">
    <source>
        <dbReference type="EMBL" id="KAG5627046.1"/>
    </source>
</evidence>
<dbReference type="AlphaFoldDB" id="A0A9J6AR48"/>
<organism evidence="1 2">
    <name type="scientific">Solanum commersonii</name>
    <name type="common">Commerson's wild potato</name>
    <name type="synonym">Commerson's nightshade</name>
    <dbReference type="NCBI Taxonomy" id="4109"/>
    <lineage>
        <taxon>Eukaryota</taxon>
        <taxon>Viridiplantae</taxon>
        <taxon>Streptophyta</taxon>
        <taxon>Embryophyta</taxon>
        <taxon>Tracheophyta</taxon>
        <taxon>Spermatophyta</taxon>
        <taxon>Magnoliopsida</taxon>
        <taxon>eudicotyledons</taxon>
        <taxon>Gunneridae</taxon>
        <taxon>Pentapetalae</taxon>
        <taxon>asterids</taxon>
        <taxon>lamiids</taxon>
        <taxon>Solanales</taxon>
        <taxon>Solanaceae</taxon>
        <taxon>Solanoideae</taxon>
        <taxon>Solaneae</taxon>
        <taxon>Solanum</taxon>
    </lineage>
</organism>
<reference evidence="1 2" key="1">
    <citation type="submission" date="2020-09" db="EMBL/GenBank/DDBJ databases">
        <title>De no assembly of potato wild relative species, Solanum commersonii.</title>
        <authorList>
            <person name="Cho K."/>
        </authorList>
    </citation>
    <scope>NUCLEOTIDE SEQUENCE [LARGE SCALE GENOMIC DNA]</scope>
    <source>
        <strain evidence="1">LZ3.2</strain>
        <tissue evidence="1">Leaf</tissue>
    </source>
</reference>
<proteinExistence type="predicted"/>
<dbReference type="Proteomes" id="UP000824120">
    <property type="component" value="Chromosome 2"/>
</dbReference>
<keyword evidence="2" id="KW-1185">Reference proteome</keyword>
<gene>
    <name evidence="1" type="ORF">H5410_012264</name>
</gene>
<comment type="caution">
    <text evidence="1">The sequence shown here is derived from an EMBL/GenBank/DDBJ whole genome shotgun (WGS) entry which is preliminary data.</text>
</comment>
<name>A0A9J6AR48_SOLCO</name>
<protein>
    <submittedName>
        <fullName evidence="1">Uncharacterized protein</fullName>
    </submittedName>
</protein>
<evidence type="ECO:0000313" key="2">
    <source>
        <dbReference type="Proteomes" id="UP000824120"/>
    </source>
</evidence>
<dbReference type="EMBL" id="JACXVP010000002">
    <property type="protein sequence ID" value="KAG5627046.1"/>
    <property type="molecule type" value="Genomic_DNA"/>
</dbReference>
<accession>A0A9J6AR48</accession>